<protein>
    <submittedName>
        <fullName evidence="2">Uncharacterized protein</fullName>
    </submittedName>
</protein>
<keyword evidence="3" id="KW-1185">Reference proteome</keyword>
<accession>A0A8J3BSC2</accession>
<evidence type="ECO:0000256" key="1">
    <source>
        <dbReference type="SAM" id="MobiDB-lite"/>
    </source>
</evidence>
<name>A0A8J3BSC2_9ACTN</name>
<sequence length="79" mass="8085">MRRQRPSSPANAAAAASARPAAPSVGAAAGAPPGGRVDMRSGLSVSSRNRFSLTPEYVERGYVRLTDSSLDNRPAAGGM</sequence>
<dbReference type="EMBL" id="BMQC01000008">
    <property type="protein sequence ID" value="GGK31795.1"/>
    <property type="molecule type" value="Genomic_DNA"/>
</dbReference>
<reference evidence="2" key="1">
    <citation type="journal article" date="2014" name="Int. J. Syst. Evol. Microbiol.">
        <title>Complete genome sequence of Corynebacterium casei LMG S-19264T (=DSM 44701T), isolated from a smear-ripened cheese.</title>
        <authorList>
            <consortium name="US DOE Joint Genome Institute (JGI-PGF)"/>
            <person name="Walter F."/>
            <person name="Albersmeier A."/>
            <person name="Kalinowski J."/>
            <person name="Ruckert C."/>
        </authorList>
    </citation>
    <scope>NUCLEOTIDE SEQUENCE</scope>
    <source>
        <strain evidence="2">JCM 3091</strain>
    </source>
</reference>
<organism evidence="2 3">
    <name type="scientific">Pilimelia terevasa</name>
    <dbReference type="NCBI Taxonomy" id="53372"/>
    <lineage>
        <taxon>Bacteria</taxon>
        <taxon>Bacillati</taxon>
        <taxon>Actinomycetota</taxon>
        <taxon>Actinomycetes</taxon>
        <taxon>Micromonosporales</taxon>
        <taxon>Micromonosporaceae</taxon>
        <taxon>Pilimelia</taxon>
    </lineage>
</organism>
<dbReference type="Proteomes" id="UP000662200">
    <property type="component" value="Unassembled WGS sequence"/>
</dbReference>
<proteinExistence type="predicted"/>
<reference evidence="2" key="2">
    <citation type="submission" date="2020-09" db="EMBL/GenBank/DDBJ databases">
        <authorList>
            <person name="Sun Q."/>
            <person name="Ohkuma M."/>
        </authorList>
    </citation>
    <scope>NUCLEOTIDE SEQUENCE</scope>
    <source>
        <strain evidence="2">JCM 3091</strain>
    </source>
</reference>
<gene>
    <name evidence="2" type="ORF">GCM10010124_25710</name>
</gene>
<evidence type="ECO:0000313" key="2">
    <source>
        <dbReference type="EMBL" id="GGK31795.1"/>
    </source>
</evidence>
<evidence type="ECO:0000313" key="3">
    <source>
        <dbReference type="Proteomes" id="UP000662200"/>
    </source>
</evidence>
<feature type="region of interest" description="Disordered" evidence="1">
    <location>
        <begin position="1"/>
        <end position="42"/>
    </location>
</feature>
<dbReference type="AlphaFoldDB" id="A0A8J3BSC2"/>
<comment type="caution">
    <text evidence="2">The sequence shown here is derived from an EMBL/GenBank/DDBJ whole genome shotgun (WGS) entry which is preliminary data.</text>
</comment>
<feature type="compositionally biased region" description="Low complexity" evidence="1">
    <location>
        <begin position="1"/>
        <end position="35"/>
    </location>
</feature>